<evidence type="ECO:0000313" key="4">
    <source>
        <dbReference type="Proteomes" id="UP000789595"/>
    </source>
</evidence>
<protein>
    <submittedName>
        <fullName evidence="3">Uncharacterized protein</fullName>
    </submittedName>
</protein>
<gene>
    <name evidence="3" type="ORF">PECAL_6P16210</name>
</gene>
<dbReference type="AlphaFoldDB" id="A0A8J2T3E4"/>
<dbReference type="OrthoDB" id="434276at2759"/>
<accession>A0A8J2T3E4</accession>
<feature type="transmembrane region" description="Helical" evidence="1">
    <location>
        <begin position="210"/>
        <end position="230"/>
    </location>
</feature>
<feature type="transmembrane region" description="Helical" evidence="1">
    <location>
        <begin position="390"/>
        <end position="409"/>
    </location>
</feature>
<dbReference type="Proteomes" id="UP000789595">
    <property type="component" value="Unassembled WGS sequence"/>
</dbReference>
<organism evidence="3 4">
    <name type="scientific">Pelagomonas calceolata</name>
    <dbReference type="NCBI Taxonomy" id="35677"/>
    <lineage>
        <taxon>Eukaryota</taxon>
        <taxon>Sar</taxon>
        <taxon>Stramenopiles</taxon>
        <taxon>Ochrophyta</taxon>
        <taxon>Pelagophyceae</taxon>
        <taxon>Pelagomonadales</taxon>
        <taxon>Pelagomonadaceae</taxon>
        <taxon>Pelagomonas</taxon>
    </lineage>
</organism>
<keyword evidence="1" id="KW-0812">Transmembrane</keyword>
<comment type="caution">
    <text evidence="3">The sequence shown here is derived from an EMBL/GenBank/DDBJ whole genome shotgun (WGS) entry which is preliminary data.</text>
</comment>
<keyword evidence="1" id="KW-0472">Membrane</keyword>
<evidence type="ECO:0000313" key="3">
    <source>
        <dbReference type="EMBL" id="CAH0379984.1"/>
    </source>
</evidence>
<name>A0A8J2T3E4_9STRA</name>
<evidence type="ECO:0000256" key="2">
    <source>
        <dbReference type="SAM" id="SignalP"/>
    </source>
</evidence>
<proteinExistence type="predicted"/>
<evidence type="ECO:0000256" key="1">
    <source>
        <dbReference type="SAM" id="Phobius"/>
    </source>
</evidence>
<dbReference type="Pfam" id="PF14023">
    <property type="entry name" value="Bestrophin-like"/>
    <property type="match status" value="1"/>
</dbReference>
<feature type="signal peptide" evidence="2">
    <location>
        <begin position="1"/>
        <end position="15"/>
    </location>
</feature>
<keyword evidence="1" id="KW-1133">Transmembrane helix</keyword>
<dbReference type="InterPro" id="IPR025333">
    <property type="entry name" value="DUF4239"/>
</dbReference>
<keyword evidence="4" id="KW-1185">Reference proteome</keyword>
<sequence length="496" mass="53526">MSVSSLVLVAAAASAYVVPLRSAHRFTTLRRRAAPAAVPAAENATEVEFSAGLVSGGAAVAPSPLQQLSEAFGLKDASDAVAWTEPLSSDPLSQIAPDFTSSLSFSTPEVATPTRRLSLLRQRRKPRSAAASRAVRRRRALERERAQERDFEFLQRAQFVSLVLPPILAFALWPMIADAMAIFFNGQNAAQPVDGNLFAVQLLRPTVNGVVLPTLSVALGTLLATTINVLRNRQVDIRAALNKEACELRLLRAALLGAYGTAQHAGRRAEALDLVRAYSARIVAESSPGAFEAIRREERAGGVGVNELEPLGRMLHGVDGAYAARQGSVQACLQLLNELNSHRSERLAALLGGFPPIHWFVLSQLAISILLAFLIESNQEVLQFLNSLQLRVLFALIVAVCSGTATLCLDLTDPFRGRFSVVTATAQIVRLEDLLVDDVDAAERLVDDAQTQGVLDAVFFHTLTSGFAAPVRAVGDVVSYAVRPISRRKRRRTDDS</sequence>
<reference evidence="3" key="1">
    <citation type="submission" date="2021-11" db="EMBL/GenBank/DDBJ databases">
        <authorList>
            <consortium name="Genoscope - CEA"/>
            <person name="William W."/>
        </authorList>
    </citation>
    <scope>NUCLEOTIDE SEQUENCE</scope>
</reference>
<feature type="chain" id="PRO_5035292624" evidence="2">
    <location>
        <begin position="16"/>
        <end position="496"/>
    </location>
</feature>
<feature type="transmembrane region" description="Helical" evidence="1">
    <location>
        <begin position="347"/>
        <end position="375"/>
    </location>
</feature>
<keyword evidence="2" id="KW-0732">Signal</keyword>
<dbReference type="EMBL" id="CAKKNE010000006">
    <property type="protein sequence ID" value="CAH0379984.1"/>
    <property type="molecule type" value="Genomic_DNA"/>
</dbReference>